<evidence type="ECO:0000256" key="1">
    <source>
        <dbReference type="SAM" id="MobiDB-lite"/>
    </source>
</evidence>
<gene>
    <name evidence="2" type="ORF">DFH08DRAFT_806945</name>
</gene>
<name>A0AAD7A5V0_9AGAR</name>
<dbReference type="AlphaFoldDB" id="A0AAD7A5V0"/>
<proteinExistence type="predicted"/>
<keyword evidence="3" id="KW-1185">Reference proteome</keyword>
<protein>
    <submittedName>
        <fullName evidence="2">Uncharacterized protein</fullName>
    </submittedName>
</protein>
<dbReference type="Proteomes" id="UP001218218">
    <property type="component" value="Unassembled WGS sequence"/>
</dbReference>
<evidence type="ECO:0000313" key="2">
    <source>
        <dbReference type="EMBL" id="KAJ7349593.1"/>
    </source>
</evidence>
<accession>A0AAD7A5V0</accession>
<dbReference type="EMBL" id="JARIHO010000015">
    <property type="protein sequence ID" value="KAJ7349593.1"/>
    <property type="molecule type" value="Genomic_DNA"/>
</dbReference>
<feature type="region of interest" description="Disordered" evidence="1">
    <location>
        <begin position="70"/>
        <end position="129"/>
    </location>
</feature>
<sequence>MIEGVEKGPVLQQKTSEQGKPRCFPVRVRLGRGLLVGLPSLVGLRVFFGGNSSIRVNPLLLLHREEGVESVVPKKSLGANPEARSSESSSSPTKIWPGTTPSAGETHRPSEDTSSSARDRQHVGAPIGG</sequence>
<reference evidence="2" key="1">
    <citation type="submission" date="2023-03" db="EMBL/GenBank/DDBJ databases">
        <title>Massive genome expansion in bonnet fungi (Mycena s.s.) driven by repeated elements and novel gene families across ecological guilds.</title>
        <authorList>
            <consortium name="Lawrence Berkeley National Laboratory"/>
            <person name="Harder C.B."/>
            <person name="Miyauchi S."/>
            <person name="Viragh M."/>
            <person name="Kuo A."/>
            <person name="Thoen E."/>
            <person name="Andreopoulos B."/>
            <person name="Lu D."/>
            <person name="Skrede I."/>
            <person name="Drula E."/>
            <person name="Henrissat B."/>
            <person name="Morin E."/>
            <person name="Kohler A."/>
            <person name="Barry K."/>
            <person name="LaButti K."/>
            <person name="Morin E."/>
            <person name="Salamov A."/>
            <person name="Lipzen A."/>
            <person name="Mereny Z."/>
            <person name="Hegedus B."/>
            <person name="Baldrian P."/>
            <person name="Stursova M."/>
            <person name="Weitz H."/>
            <person name="Taylor A."/>
            <person name="Grigoriev I.V."/>
            <person name="Nagy L.G."/>
            <person name="Martin F."/>
            <person name="Kauserud H."/>
        </authorList>
    </citation>
    <scope>NUCLEOTIDE SEQUENCE</scope>
    <source>
        <strain evidence="2">CBHHK002</strain>
    </source>
</reference>
<organism evidence="2 3">
    <name type="scientific">Mycena albidolilacea</name>
    <dbReference type="NCBI Taxonomy" id="1033008"/>
    <lineage>
        <taxon>Eukaryota</taxon>
        <taxon>Fungi</taxon>
        <taxon>Dikarya</taxon>
        <taxon>Basidiomycota</taxon>
        <taxon>Agaricomycotina</taxon>
        <taxon>Agaricomycetes</taxon>
        <taxon>Agaricomycetidae</taxon>
        <taxon>Agaricales</taxon>
        <taxon>Marasmiineae</taxon>
        <taxon>Mycenaceae</taxon>
        <taxon>Mycena</taxon>
    </lineage>
</organism>
<feature type="compositionally biased region" description="Basic and acidic residues" evidence="1">
    <location>
        <begin position="105"/>
        <end position="122"/>
    </location>
</feature>
<evidence type="ECO:0000313" key="3">
    <source>
        <dbReference type="Proteomes" id="UP001218218"/>
    </source>
</evidence>
<comment type="caution">
    <text evidence="2">The sequence shown here is derived from an EMBL/GenBank/DDBJ whole genome shotgun (WGS) entry which is preliminary data.</text>
</comment>